<dbReference type="OrthoDB" id="9809878at2"/>
<dbReference type="Pfam" id="PF00436">
    <property type="entry name" value="SSB"/>
    <property type="match status" value="1"/>
</dbReference>
<dbReference type="KEGG" id="ebm:SG0102_07920"/>
<dbReference type="SUPFAM" id="SSF50249">
    <property type="entry name" value="Nucleic acid-binding proteins"/>
    <property type="match status" value="1"/>
</dbReference>
<gene>
    <name evidence="3" type="ORF">SG0102_07920</name>
</gene>
<evidence type="ECO:0000313" key="3">
    <source>
        <dbReference type="EMBL" id="BBH25858.1"/>
    </source>
</evidence>
<organism evidence="3 4">
    <name type="scientific">Intestinibaculum porci</name>
    <dbReference type="NCBI Taxonomy" id="2487118"/>
    <lineage>
        <taxon>Bacteria</taxon>
        <taxon>Bacillati</taxon>
        <taxon>Bacillota</taxon>
        <taxon>Erysipelotrichia</taxon>
        <taxon>Erysipelotrichales</taxon>
        <taxon>Erysipelotrichaceae</taxon>
        <taxon>Intestinibaculum</taxon>
    </lineage>
</organism>
<dbReference type="PANTHER" id="PTHR10302:SF27">
    <property type="entry name" value="SINGLE-STRANDED DNA-BINDING PROTEIN"/>
    <property type="match status" value="1"/>
</dbReference>
<dbReference type="InterPro" id="IPR012340">
    <property type="entry name" value="NA-bd_OB-fold"/>
</dbReference>
<name>A0A3G9JNP9_9FIRM</name>
<dbReference type="InterPro" id="IPR011344">
    <property type="entry name" value="ssDNA-bd"/>
</dbReference>
<sequence>MNSVQLIGNIATDLTLSKTQNGKDVVRFLLAVNFRDHADFIPVEAWNNLALNVHQYCQKGSKIAVVGYLHQYNTMEEEKRHLHIRVVAMQVDFLSPHVNDILDDEWSDEAEE</sequence>
<proteinExistence type="predicted"/>
<evidence type="ECO:0000313" key="4">
    <source>
        <dbReference type="Proteomes" id="UP000268059"/>
    </source>
</evidence>
<dbReference type="InParanoid" id="A0A3G9JNP9"/>
<dbReference type="PANTHER" id="PTHR10302">
    <property type="entry name" value="SINGLE-STRANDED DNA-BINDING PROTEIN"/>
    <property type="match status" value="1"/>
</dbReference>
<accession>A0A3G9JNP9</accession>
<dbReference type="GO" id="GO:0003697">
    <property type="term" value="F:single-stranded DNA binding"/>
    <property type="evidence" value="ECO:0007669"/>
    <property type="project" value="InterPro"/>
</dbReference>
<evidence type="ECO:0000256" key="1">
    <source>
        <dbReference type="ARBA" id="ARBA00023125"/>
    </source>
</evidence>
<dbReference type="Proteomes" id="UP000268059">
    <property type="component" value="Chromosome"/>
</dbReference>
<dbReference type="PIRSF" id="PIRSF002070">
    <property type="entry name" value="SSB"/>
    <property type="match status" value="1"/>
</dbReference>
<dbReference type="CDD" id="cd04496">
    <property type="entry name" value="SSB_OBF"/>
    <property type="match status" value="1"/>
</dbReference>
<dbReference type="PROSITE" id="PS50935">
    <property type="entry name" value="SSB"/>
    <property type="match status" value="1"/>
</dbReference>
<reference evidence="3 4" key="1">
    <citation type="submission" date="2018-11" db="EMBL/GenBank/DDBJ databases">
        <title>Novel Erysipelotrichaceae bacterium isolated from small intestine of a swine.</title>
        <authorList>
            <person name="Kim J.S."/>
            <person name="Choe H."/>
            <person name="Lee Y.R."/>
            <person name="Kim K.M."/>
            <person name="Park D.S."/>
        </authorList>
    </citation>
    <scope>NUCLEOTIDE SEQUENCE [LARGE SCALE GENOMIC DNA]</scope>
    <source>
        <strain evidence="3 4">SG0102</strain>
    </source>
</reference>
<protein>
    <recommendedName>
        <fullName evidence="2">Single-stranded DNA-binding protein</fullName>
    </recommendedName>
</protein>
<evidence type="ECO:0000256" key="2">
    <source>
        <dbReference type="PIRNR" id="PIRNR002070"/>
    </source>
</evidence>
<dbReference type="RefSeq" id="WP_125118769.1">
    <property type="nucleotide sequence ID" value="NZ_AP019309.1"/>
</dbReference>
<dbReference type="GO" id="GO:0006260">
    <property type="term" value="P:DNA replication"/>
    <property type="evidence" value="ECO:0007669"/>
    <property type="project" value="InterPro"/>
</dbReference>
<keyword evidence="4" id="KW-1185">Reference proteome</keyword>
<dbReference type="EMBL" id="AP019309">
    <property type="protein sequence ID" value="BBH25858.1"/>
    <property type="molecule type" value="Genomic_DNA"/>
</dbReference>
<dbReference type="Gene3D" id="2.40.50.140">
    <property type="entry name" value="Nucleic acid-binding proteins"/>
    <property type="match status" value="1"/>
</dbReference>
<dbReference type="GO" id="GO:0009295">
    <property type="term" value="C:nucleoid"/>
    <property type="evidence" value="ECO:0007669"/>
    <property type="project" value="TreeGrafter"/>
</dbReference>
<dbReference type="AlphaFoldDB" id="A0A3G9JNP9"/>
<keyword evidence="1 2" id="KW-0238">DNA-binding</keyword>
<dbReference type="InterPro" id="IPR000424">
    <property type="entry name" value="Primosome_PriB/ssb"/>
</dbReference>